<keyword evidence="3" id="KW-0378">Hydrolase</keyword>
<dbReference type="GO" id="GO:0016787">
    <property type="term" value="F:hydrolase activity"/>
    <property type="evidence" value="ECO:0007669"/>
    <property type="project" value="UniProtKB-KW"/>
</dbReference>
<proteinExistence type="predicted"/>
<dbReference type="SUPFAM" id="SSF54197">
    <property type="entry name" value="HIT-like"/>
    <property type="match status" value="1"/>
</dbReference>
<dbReference type="RefSeq" id="WP_420903842.1">
    <property type="nucleotide sequence ID" value="NZ_BAAFGK010000002.1"/>
</dbReference>
<dbReference type="Proteomes" id="UP001628193">
    <property type="component" value="Unassembled WGS sequence"/>
</dbReference>
<dbReference type="InterPro" id="IPR036265">
    <property type="entry name" value="HIT-like_sf"/>
</dbReference>
<dbReference type="EC" id="3.9.1.-" evidence="3"/>
<dbReference type="PANTHER" id="PTHR23089">
    <property type="entry name" value="HISTIDINE TRIAD HIT PROTEIN"/>
    <property type="match status" value="1"/>
</dbReference>
<evidence type="ECO:0000256" key="1">
    <source>
        <dbReference type="PROSITE-ProRule" id="PRU00464"/>
    </source>
</evidence>
<keyword evidence="4" id="KW-1185">Reference proteome</keyword>
<reference evidence="3 4" key="1">
    <citation type="submission" date="2024-09" db="EMBL/GenBank/DDBJ databases">
        <title>Draft genome sequence of Candidatus Magnetaquicoccaceae bacterium FCR-1.</title>
        <authorList>
            <person name="Shimoshige H."/>
            <person name="Shimamura S."/>
            <person name="Taoka A."/>
            <person name="Kobayashi H."/>
            <person name="Maekawa T."/>
        </authorList>
    </citation>
    <scope>NUCLEOTIDE SEQUENCE [LARGE SCALE GENOMIC DNA]</scope>
    <source>
        <strain evidence="3 4">FCR-1</strain>
    </source>
</reference>
<protein>
    <submittedName>
        <fullName evidence="3">Purine nucleoside phosphoramidase</fullName>
        <ecNumber evidence="3">3.9.1.-</ecNumber>
    </submittedName>
</protein>
<dbReference type="CDD" id="cd01276">
    <property type="entry name" value="PKCI_related"/>
    <property type="match status" value="1"/>
</dbReference>
<dbReference type="Pfam" id="PF01230">
    <property type="entry name" value="HIT"/>
    <property type="match status" value="1"/>
</dbReference>
<dbReference type="EMBL" id="BAAFGK010000002">
    <property type="protein sequence ID" value="GAB0056124.1"/>
    <property type="molecule type" value="Genomic_DNA"/>
</dbReference>
<feature type="domain" description="HIT" evidence="2">
    <location>
        <begin position="6"/>
        <end position="115"/>
    </location>
</feature>
<name>A0ABQ0C5G3_9PROT</name>
<dbReference type="PRINTS" id="PR00332">
    <property type="entry name" value="HISTRIAD"/>
</dbReference>
<dbReference type="Gene3D" id="3.30.428.10">
    <property type="entry name" value="HIT-like"/>
    <property type="match status" value="1"/>
</dbReference>
<feature type="short sequence motif" description="Histidine triad motif" evidence="1">
    <location>
        <begin position="99"/>
        <end position="103"/>
    </location>
</feature>
<evidence type="ECO:0000259" key="2">
    <source>
        <dbReference type="PROSITE" id="PS51084"/>
    </source>
</evidence>
<comment type="caution">
    <text evidence="3">The sequence shown here is derived from an EMBL/GenBank/DDBJ whole genome shotgun (WGS) entry which is preliminary data.</text>
</comment>
<dbReference type="PROSITE" id="PS51084">
    <property type="entry name" value="HIT_2"/>
    <property type="match status" value="1"/>
</dbReference>
<organism evidence="3 4">
    <name type="scientific">Candidatus Magnetaquiglobus chichijimensis</name>
    <dbReference type="NCBI Taxonomy" id="3141448"/>
    <lineage>
        <taxon>Bacteria</taxon>
        <taxon>Pseudomonadati</taxon>
        <taxon>Pseudomonadota</taxon>
        <taxon>Magnetococcia</taxon>
        <taxon>Magnetococcales</taxon>
        <taxon>Candidatus Magnetaquicoccaceae</taxon>
        <taxon>Candidatus Magnetaquiglobus</taxon>
    </lineage>
</organism>
<accession>A0ABQ0C5G3</accession>
<evidence type="ECO:0000313" key="3">
    <source>
        <dbReference type="EMBL" id="GAB0056124.1"/>
    </source>
</evidence>
<gene>
    <name evidence="3" type="ORF">SIID45300_00428</name>
</gene>
<sequence>MSETCIFCKIIKGAIPAKKIYEDEQVLAFHDIQPQTPVHALVIPKRHLASLDDLTVEDRVVAGHLLERVAHVARELGVAESGYRLIVNTREHGGQEVDHLHAHILGGRRVGPMVSR</sequence>
<evidence type="ECO:0000313" key="4">
    <source>
        <dbReference type="Proteomes" id="UP001628193"/>
    </source>
</evidence>
<dbReference type="InterPro" id="IPR011146">
    <property type="entry name" value="HIT-like"/>
</dbReference>
<dbReference type="InterPro" id="IPR001310">
    <property type="entry name" value="Histidine_triad_HIT"/>
</dbReference>